<accession>A0A224YEJ2</accession>
<evidence type="ECO:0000256" key="2">
    <source>
        <dbReference type="SAM" id="SignalP"/>
    </source>
</evidence>
<proteinExistence type="predicted"/>
<feature type="chain" id="PRO_5012714001" evidence="2">
    <location>
        <begin position="24"/>
        <end position="308"/>
    </location>
</feature>
<organism evidence="3">
    <name type="scientific">Rhipicephalus zambeziensis</name>
    <dbReference type="NCBI Taxonomy" id="60191"/>
    <lineage>
        <taxon>Eukaryota</taxon>
        <taxon>Metazoa</taxon>
        <taxon>Ecdysozoa</taxon>
        <taxon>Arthropoda</taxon>
        <taxon>Chelicerata</taxon>
        <taxon>Arachnida</taxon>
        <taxon>Acari</taxon>
        <taxon>Parasitiformes</taxon>
        <taxon>Ixodida</taxon>
        <taxon>Ixodoidea</taxon>
        <taxon>Ixodidae</taxon>
        <taxon>Rhipicephalinae</taxon>
        <taxon>Rhipicephalus</taxon>
        <taxon>Rhipicephalus</taxon>
    </lineage>
</organism>
<feature type="compositionally biased region" description="Basic and acidic residues" evidence="1">
    <location>
        <begin position="188"/>
        <end position="197"/>
    </location>
</feature>
<reference evidence="3" key="1">
    <citation type="journal article" date="2017" name="Parasit. Vectors">
        <title>Sialotranscriptomics of Rhipicephalus zambeziensis reveals intricate expression profiles of secretory proteins and suggests tight temporal transcriptional regulation during blood-feeding.</title>
        <authorList>
            <person name="de Castro M.H."/>
            <person name="de Klerk D."/>
            <person name="Pienaar R."/>
            <person name="Rees D.J.G."/>
            <person name="Mans B.J."/>
        </authorList>
    </citation>
    <scope>NUCLEOTIDE SEQUENCE</scope>
    <source>
        <tissue evidence="3">Salivary glands</tissue>
    </source>
</reference>
<feature type="compositionally biased region" description="Basic and acidic residues" evidence="1">
    <location>
        <begin position="165"/>
        <end position="175"/>
    </location>
</feature>
<dbReference type="EMBL" id="GFPF01001086">
    <property type="protein sequence ID" value="MAA12232.1"/>
    <property type="molecule type" value="Transcribed_RNA"/>
</dbReference>
<keyword evidence="2" id="KW-0732">Signal</keyword>
<name>A0A224YEJ2_9ACAR</name>
<dbReference type="AlphaFoldDB" id="A0A224YEJ2"/>
<feature type="region of interest" description="Disordered" evidence="1">
    <location>
        <begin position="50"/>
        <end position="71"/>
    </location>
</feature>
<protein>
    <submittedName>
        <fullName evidence="3">Glycine rich superfamily member</fullName>
    </submittedName>
</protein>
<sequence length="308" mass="32606">MKNLVVFNIIIIILLQVSRISNGGIPDRFLMQQMRAGLQGAGGPGGRGFLGGPRPDEGEGLSGSSAGSMMGPNTGGVLLDSLRRGMNTGFGASGPVRHLPEMFSFGGGGLGDSLLSPGGPPFRGTLGGGASSRPMIDFAGDGGRPPAPENSRSQPSIRSLLGPRFGEESGERSEDGLFGLSRKRKELRHRDQAEHQRSLMRSSRDGNAGIHGGKHSEPDFHGGTALGMHDIGDHRGGSKISTSGHHSGRSHSRASNDEDDYRSEEQDDKASHKTRSTSISTFEALSLARQCLNLLHDMLVLLTTNHKK</sequence>
<feature type="compositionally biased region" description="Low complexity" evidence="1">
    <location>
        <begin position="62"/>
        <end position="71"/>
    </location>
</feature>
<evidence type="ECO:0000256" key="1">
    <source>
        <dbReference type="SAM" id="MobiDB-lite"/>
    </source>
</evidence>
<feature type="compositionally biased region" description="Acidic residues" evidence="1">
    <location>
        <begin position="257"/>
        <end position="267"/>
    </location>
</feature>
<feature type="region of interest" description="Disordered" evidence="1">
    <location>
        <begin position="114"/>
        <end position="278"/>
    </location>
</feature>
<evidence type="ECO:0000313" key="3">
    <source>
        <dbReference type="EMBL" id="MAA12232.1"/>
    </source>
</evidence>
<feature type="signal peptide" evidence="2">
    <location>
        <begin position="1"/>
        <end position="23"/>
    </location>
</feature>